<protein>
    <recommendedName>
        <fullName evidence="2">CCDC81-like prokaryotic HU domain-containing protein</fullName>
    </recommendedName>
</protein>
<gene>
    <name evidence="3" type="ORF">SDC9_48654</name>
</gene>
<comment type="caution">
    <text evidence="3">The sequence shown here is derived from an EMBL/GenBank/DDBJ whole genome shotgun (WGS) entry which is preliminary data.</text>
</comment>
<keyword evidence="1" id="KW-0472">Membrane</keyword>
<evidence type="ECO:0000313" key="3">
    <source>
        <dbReference type="EMBL" id="MPM02406.1"/>
    </source>
</evidence>
<evidence type="ECO:0000256" key="1">
    <source>
        <dbReference type="SAM" id="Phobius"/>
    </source>
</evidence>
<dbReference type="Pfam" id="PF18174">
    <property type="entry name" value="HU-CCDC81_bac_1"/>
    <property type="match status" value="1"/>
</dbReference>
<evidence type="ECO:0000259" key="2">
    <source>
        <dbReference type="Pfam" id="PF18174"/>
    </source>
</evidence>
<dbReference type="InterPro" id="IPR040495">
    <property type="entry name" value="HU-CCDC81_bac_1"/>
</dbReference>
<proteinExistence type="predicted"/>
<accession>A0A644WEY1</accession>
<sequence>MDIQLISELIKELITENDRVSLPGMGSFVVEPAPSVFSDKATILHPPFRRVLFRSKETWNDGLLEERYSQKSGLKPEKAKIELELFLAYVNTELDIKKRVDFPELGYLRINERGTTSFVVDQDLFISKDSFGLEPIKLKILEKEGSVEQLKSRRLKIFSEEEIIKKLSSERRASNFKIQKSALKWMIIILAVVIFIALLIIFNDHLKPLWEIILYNKEEREILKSILT</sequence>
<keyword evidence="1" id="KW-0812">Transmembrane</keyword>
<dbReference type="AlphaFoldDB" id="A0A644WEY1"/>
<feature type="transmembrane region" description="Helical" evidence="1">
    <location>
        <begin position="182"/>
        <end position="202"/>
    </location>
</feature>
<dbReference type="EMBL" id="VSSQ01000866">
    <property type="protein sequence ID" value="MPM02406.1"/>
    <property type="molecule type" value="Genomic_DNA"/>
</dbReference>
<reference evidence="3" key="1">
    <citation type="submission" date="2019-08" db="EMBL/GenBank/DDBJ databases">
        <authorList>
            <person name="Kucharzyk K."/>
            <person name="Murdoch R.W."/>
            <person name="Higgins S."/>
            <person name="Loffler F."/>
        </authorList>
    </citation>
    <scope>NUCLEOTIDE SEQUENCE</scope>
</reference>
<feature type="domain" description="CCDC81-like prokaryotic HU" evidence="2">
    <location>
        <begin position="6"/>
        <end position="61"/>
    </location>
</feature>
<name>A0A644WEY1_9ZZZZ</name>
<keyword evidence="1" id="KW-1133">Transmembrane helix</keyword>
<organism evidence="3">
    <name type="scientific">bioreactor metagenome</name>
    <dbReference type="NCBI Taxonomy" id="1076179"/>
    <lineage>
        <taxon>unclassified sequences</taxon>
        <taxon>metagenomes</taxon>
        <taxon>ecological metagenomes</taxon>
    </lineage>
</organism>